<dbReference type="EMBL" id="JALJOS010000001">
    <property type="protein sequence ID" value="KAK9844584.1"/>
    <property type="molecule type" value="Genomic_DNA"/>
</dbReference>
<protein>
    <submittedName>
        <fullName evidence="2">Uncharacterized protein</fullName>
    </submittedName>
</protein>
<sequence>MDAAWVCRANDIIPTPGAPGGFRVAAAGTAGTRVLLVKKPLRRGSTSMKAQEGRRPCKWPNRTAVW</sequence>
<evidence type="ECO:0000313" key="3">
    <source>
        <dbReference type="Proteomes" id="UP001438707"/>
    </source>
</evidence>
<accession>A0AAW1SG91</accession>
<feature type="region of interest" description="Disordered" evidence="1">
    <location>
        <begin position="45"/>
        <end position="66"/>
    </location>
</feature>
<comment type="caution">
    <text evidence="2">The sequence shown here is derived from an EMBL/GenBank/DDBJ whole genome shotgun (WGS) entry which is preliminary data.</text>
</comment>
<name>A0AAW1SG91_9CHLO</name>
<proteinExistence type="predicted"/>
<dbReference type="Proteomes" id="UP001438707">
    <property type="component" value="Unassembled WGS sequence"/>
</dbReference>
<evidence type="ECO:0000313" key="2">
    <source>
        <dbReference type="EMBL" id="KAK9844584.1"/>
    </source>
</evidence>
<organism evidence="2 3">
    <name type="scientific">Apatococcus lobatus</name>
    <dbReference type="NCBI Taxonomy" id="904363"/>
    <lineage>
        <taxon>Eukaryota</taxon>
        <taxon>Viridiplantae</taxon>
        <taxon>Chlorophyta</taxon>
        <taxon>core chlorophytes</taxon>
        <taxon>Trebouxiophyceae</taxon>
        <taxon>Chlorellales</taxon>
        <taxon>Chlorellaceae</taxon>
        <taxon>Apatococcus</taxon>
    </lineage>
</organism>
<keyword evidence="3" id="KW-1185">Reference proteome</keyword>
<evidence type="ECO:0000256" key="1">
    <source>
        <dbReference type="SAM" id="MobiDB-lite"/>
    </source>
</evidence>
<gene>
    <name evidence="2" type="ORF">WJX74_004311</name>
</gene>
<reference evidence="2 3" key="1">
    <citation type="journal article" date="2024" name="Nat. Commun.">
        <title>Phylogenomics reveals the evolutionary origins of lichenization in chlorophyte algae.</title>
        <authorList>
            <person name="Puginier C."/>
            <person name="Libourel C."/>
            <person name="Otte J."/>
            <person name="Skaloud P."/>
            <person name="Haon M."/>
            <person name="Grisel S."/>
            <person name="Petersen M."/>
            <person name="Berrin J.G."/>
            <person name="Delaux P.M."/>
            <person name="Dal Grande F."/>
            <person name="Keller J."/>
        </authorList>
    </citation>
    <scope>NUCLEOTIDE SEQUENCE [LARGE SCALE GENOMIC DNA]</scope>
    <source>
        <strain evidence="2 3">SAG 2145</strain>
    </source>
</reference>
<dbReference type="AlphaFoldDB" id="A0AAW1SG91"/>